<gene>
    <name evidence="1" type="ORF">C5Y96_08145</name>
</gene>
<accession>A0A2S8FXJ4</accession>
<evidence type="ECO:0000313" key="1">
    <source>
        <dbReference type="EMBL" id="PQO36564.1"/>
    </source>
</evidence>
<organism evidence="1 2">
    <name type="scientific">Blastopirellula marina</name>
    <dbReference type="NCBI Taxonomy" id="124"/>
    <lineage>
        <taxon>Bacteria</taxon>
        <taxon>Pseudomonadati</taxon>
        <taxon>Planctomycetota</taxon>
        <taxon>Planctomycetia</taxon>
        <taxon>Pirellulales</taxon>
        <taxon>Pirellulaceae</taxon>
        <taxon>Blastopirellula</taxon>
    </lineage>
</organism>
<comment type="caution">
    <text evidence="1">The sequence shown here is derived from an EMBL/GenBank/DDBJ whole genome shotgun (WGS) entry which is preliminary data.</text>
</comment>
<sequence length="244" mass="26984">IIDNDGVTHLVDYSYLGRGGSAQSVAAPFGQGFVVADYSQPETKWTLADLAGANDADTGDIYSGLDRFGRVKDNRWYDYGSSTDLDRIKYGHDRASNRIWRQDVVANALSEPFDELYSYDGSHRLKDMLRGTLNANKDAITSQAFAQCWSLDDTGNWKKFLEDSNGDTTWDLNQARAVNLVNEITDIAETAGASWATPAYDRAGNMTTIPQPNVLTSSYAASYDAWNRLVKLVDGANTIAEYVY</sequence>
<dbReference type="EMBL" id="PUIA01000024">
    <property type="protein sequence ID" value="PQO36564.1"/>
    <property type="molecule type" value="Genomic_DNA"/>
</dbReference>
<name>A0A2S8FXJ4_9BACT</name>
<evidence type="ECO:0000313" key="2">
    <source>
        <dbReference type="Proteomes" id="UP000240009"/>
    </source>
</evidence>
<protein>
    <submittedName>
        <fullName evidence="1">Uncharacterized protein</fullName>
    </submittedName>
</protein>
<proteinExistence type="predicted"/>
<feature type="non-terminal residue" evidence="1">
    <location>
        <position position="1"/>
    </location>
</feature>
<dbReference type="AlphaFoldDB" id="A0A2S8FXJ4"/>
<dbReference type="Gene3D" id="2.180.10.10">
    <property type="entry name" value="RHS repeat-associated core"/>
    <property type="match status" value="1"/>
</dbReference>
<reference evidence="1 2" key="1">
    <citation type="submission" date="2018-02" db="EMBL/GenBank/DDBJ databases">
        <title>Comparative genomes isolates from brazilian mangrove.</title>
        <authorList>
            <person name="Araujo J.E."/>
            <person name="Taketani R.G."/>
            <person name="Silva M.C.P."/>
            <person name="Loureco M.V."/>
            <person name="Andreote F.D."/>
        </authorList>
    </citation>
    <scope>NUCLEOTIDE SEQUENCE [LARGE SCALE GENOMIC DNA]</scope>
    <source>
        <strain evidence="1 2">HEX-2 MGV</strain>
    </source>
</reference>
<dbReference type="Proteomes" id="UP000240009">
    <property type="component" value="Unassembled WGS sequence"/>
</dbReference>
<feature type="non-terminal residue" evidence="1">
    <location>
        <position position="244"/>
    </location>
</feature>
<dbReference type="RefSeq" id="WP_199188657.1">
    <property type="nucleotide sequence ID" value="NZ_PUIA01000024.1"/>
</dbReference>